<keyword evidence="4" id="KW-0175">Coiled coil</keyword>
<dbReference type="GO" id="GO:0016887">
    <property type="term" value="F:ATP hydrolysis activity"/>
    <property type="evidence" value="ECO:0007669"/>
    <property type="project" value="InterPro"/>
</dbReference>
<evidence type="ECO:0000256" key="3">
    <source>
        <dbReference type="ARBA" id="ARBA00013368"/>
    </source>
</evidence>
<organism evidence="7 9">
    <name type="scientific">Vagococcus xieshaowenii</name>
    <dbReference type="NCBI Taxonomy" id="2562451"/>
    <lineage>
        <taxon>Bacteria</taxon>
        <taxon>Bacillati</taxon>
        <taxon>Bacillota</taxon>
        <taxon>Bacilli</taxon>
        <taxon>Lactobacillales</taxon>
        <taxon>Enterococcaceae</taxon>
        <taxon>Vagococcus</taxon>
    </lineage>
</organism>
<accession>A0AAJ5JME2</accession>
<proteinExistence type="inferred from homology"/>
<evidence type="ECO:0000256" key="2">
    <source>
        <dbReference type="ARBA" id="ARBA00011322"/>
    </source>
</evidence>
<evidence type="ECO:0000259" key="5">
    <source>
        <dbReference type="Pfam" id="PF13476"/>
    </source>
</evidence>
<reference evidence="7 9" key="1">
    <citation type="submission" date="2019-03" db="EMBL/GenBank/DDBJ databases">
        <title>Vagococcus sp. was isolated fron gut of Carduelis flavirostris.</title>
        <authorList>
            <person name="Ge Y."/>
        </authorList>
    </citation>
    <scope>NUCLEOTIDE SEQUENCE [LARGE SCALE GENOMIC DNA]</scope>
    <source>
        <strain evidence="7 9">CF-210</strain>
    </source>
</reference>
<feature type="coiled-coil region" evidence="4">
    <location>
        <begin position="544"/>
        <end position="578"/>
    </location>
</feature>
<feature type="coiled-coil region" evidence="4">
    <location>
        <begin position="244"/>
        <end position="285"/>
    </location>
</feature>
<dbReference type="InterPro" id="IPR027417">
    <property type="entry name" value="P-loop_NTPase"/>
</dbReference>
<dbReference type="PANTHER" id="PTHR32114">
    <property type="entry name" value="ABC TRANSPORTER ABCH.3"/>
    <property type="match status" value="1"/>
</dbReference>
<feature type="coiled-coil region" evidence="4">
    <location>
        <begin position="707"/>
        <end position="809"/>
    </location>
</feature>
<dbReference type="AlphaFoldDB" id="A0AAJ5JME2"/>
<name>A0AAJ5JME2_9ENTE</name>
<feature type="coiled-coil region" evidence="4">
    <location>
        <begin position="188"/>
        <end position="216"/>
    </location>
</feature>
<evidence type="ECO:0000313" key="8">
    <source>
        <dbReference type="Proteomes" id="UP000296883"/>
    </source>
</evidence>
<dbReference type="Proteomes" id="UP000296883">
    <property type="component" value="Chromosome"/>
</dbReference>
<feature type="domain" description="Rad50/SbcC-type AAA" evidence="5">
    <location>
        <begin position="5"/>
        <end position="271"/>
    </location>
</feature>
<dbReference type="Proteomes" id="UP000297725">
    <property type="component" value="Unassembled WGS sequence"/>
</dbReference>
<dbReference type="InterPro" id="IPR038729">
    <property type="entry name" value="Rad50/SbcC_AAA"/>
</dbReference>
<comment type="subunit">
    <text evidence="2">Heterodimer of SbcC and SbcD.</text>
</comment>
<dbReference type="EMBL" id="CP038865">
    <property type="protein sequence ID" value="QCA27947.1"/>
    <property type="molecule type" value="Genomic_DNA"/>
</dbReference>
<feature type="coiled-coil region" evidence="4">
    <location>
        <begin position="624"/>
        <end position="651"/>
    </location>
</feature>
<protein>
    <recommendedName>
        <fullName evidence="3">Nuclease SbcCD subunit C</fullName>
    </recommendedName>
</protein>
<keyword evidence="8" id="KW-1185">Reference proteome</keyword>
<dbReference type="SUPFAM" id="SSF52540">
    <property type="entry name" value="P-loop containing nucleoside triphosphate hydrolases"/>
    <property type="match status" value="1"/>
</dbReference>
<evidence type="ECO:0000313" key="6">
    <source>
        <dbReference type="EMBL" id="QCA27947.1"/>
    </source>
</evidence>
<dbReference type="RefSeq" id="WP_135254420.1">
    <property type="nucleotide sequence ID" value="NZ_CP038865.1"/>
</dbReference>
<feature type="coiled-coil region" evidence="4">
    <location>
        <begin position="346"/>
        <end position="373"/>
    </location>
</feature>
<dbReference type="Pfam" id="PF13476">
    <property type="entry name" value="AAA_23"/>
    <property type="match status" value="1"/>
</dbReference>
<evidence type="ECO:0000313" key="9">
    <source>
        <dbReference type="Proteomes" id="UP000297725"/>
    </source>
</evidence>
<comment type="similarity">
    <text evidence="1">Belongs to the SMC family. SbcC subfamily.</text>
</comment>
<evidence type="ECO:0000313" key="7">
    <source>
        <dbReference type="EMBL" id="TFZ41285.1"/>
    </source>
</evidence>
<evidence type="ECO:0000256" key="1">
    <source>
        <dbReference type="ARBA" id="ARBA00006930"/>
    </source>
</evidence>
<evidence type="ECO:0000256" key="4">
    <source>
        <dbReference type="SAM" id="Coils"/>
    </source>
</evidence>
<reference evidence="6 8" key="2">
    <citation type="journal article" date="2020" name="Int. J. Syst. Evol. Microbiol.">
        <title>Vagococcus xieshaowenii sp. nov., isolated from snow finch (Montifringilla taczanowskii) cloacal content.</title>
        <authorList>
            <person name="Ge Y."/>
            <person name="Yang J."/>
            <person name="Lai X.H."/>
            <person name="Zhang G."/>
            <person name="Jin D."/>
            <person name="Lu S."/>
            <person name="Wang B."/>
            <person name="Huang Y."/>
            <person name="Huang Y."/>
            <person name="Ren Z."/>
            <person name="Zhang X."/>
            <person name="Xu J."/>
        </authorList>
    </citation>
    <scope>NUCLEOTIDE SEQUENCE [LARGE SCALE GENOMIC DNA]</scope>
    <source>
        <strain evidence="8">personal::cf-49</strain>
        <strain evidence="6">Personal::cf-49</strain>
    </source>
</reference>
<feature type="coiled-coil region" evidence="4">
    <location>
        <begin position="397"/>
        <end position="503"/>
    </location>
</feature>
<sequence>MKPIRLEMQNFGPYRYETIDFSIFSETPLFLISGKTGSGKTTIFDGMCYALYGQTTGGMREAQEMRSNFADASRPTRVVFVFEHQGTHYEVAREPKQLLAKKKGNGMTEKGAKVSFSQLNDQGEPINQLTKINEVTQAIDELLHLNATQFTQIILLPQGEFRRFLNADSDAKEVVLRRLFSTRFYHVLADKLKQVKKEENKRLEKEEQELEWLFGQLNLDDQFQQRFTDIPAITERLPLILEQNAVFKQQGDDVAQQVQQLERERQLIEQQLHDAEQLAERFAEQAQLTHSLEVLTQQQGDIDTLKQEVLYWEWLDKQQPNIRQLHKEQAFLTQSEQIYEESLKAVTVVVSELAQAEQRLKELEVQEINKLAVKEQVATIDRFLPKLLELRAIHAQQKEQQNALQLLQEAYQTAEQHHRQLLEQQEIHQTEVAKESALRQKLAEVKEQATALRLQVSEWERLSQQVSSYVLLMAQLAQQTIQLKEDREQSQQAQQHYQQKKSEAAKRQIARLSLDLIPGEACPVCGSLEHPIPHDGTDWSVEAIIEAEQASEQAEQAYLAKERQAASTEQLVNEYQKQQAEQLKLLQGSWQSLLPTQACPMDWTNVSSLIASKQAKCVLEQTAITTEMEEISQQLDKIEQLKKALVAEQEVIAQHDALIQDNQAQQQPIIQSLTKLEGQEAQLIKEVPEDWQTKDYQAQRDVLQTEWEDWQVAYQQAQQTYQALKEQQVSAKEKEKHQQAQLINAQERLRDSQNEVTRAIEQSGFDKTLSELLQDEAELLKLETAKATIDEYEQTKQKQTILLEQLTQSLANRTYPDVAICRKKQQDNQAALAKQQQLASVAQQAIQHNQQIYQKIDTQHQQLKNDWEHLAELTTLADVANGDGRYKLSVERYVLQIYFLETLKVANQKLRKLTNDRYSFELEENFGTYGKNTGLELNVYDDNVGASRSVTTLSGGESFVAALSLSLALGEVMQAQAGGIRVDALFIDEGFGSLDEDSLEMAIEALELVESKGRMIGIISHVKELKERIPQQIQVVAGGVGESHIKYQLQEG</sequence>
<dbReference type="PANTHER" id="PTHR32114:SF2">
    <property type="entry name" value="ABC TRANSPORTER ABCH.3"/>
    <property type="match status" value="1"/>
</dbReference>
<gene>
    <name evidence="7" type="ORF">E4031_05400</name>
    <name evidence="6" type="ORF">E4Z98_00725</name>
</gene>
<dbReference type="EMBL" id="SRHU01000021">
    <property type="protein sequence ID" value="TFZ41285.1"/>
    <property type="molecule type" value="Genomic_DNA"/>
</dbReference>
<dbReference type="GO" id="GO:0006302">
    <property type="term" value="P:double-strand break repair"/>
    <property type="evidence" value="ECO:0007669"/>
    <property type="project" value="InterPro"/>
</dbReference>
<dbReference type="Gene3D" id="3.40.50.300">
    <property type="entry name" value="P-loop containing nucleotide triphosphate hydrolases"/>
    <property type="match status" value="2"/>
</dbReference>
<dbReference type="Pfam" id="PF13558">
    <property type="entry name" value="SbcC_Walker_B"/>
    <property type="match status" value="1"/>
</dbReference>